<dbReference type="RefSeq" id="WP_337108005.1">
    <property type="nucleotide sequence ID" value="NZ_JAPYKS010000017.1"/>
</dbReference>
<proteinExistence type="predicted"/>
<dbReference type="Proteomes" id="UP001387293">
    <property type="component" value="Unassembled WGS sequence"/>
</dbReference>
<reference evidence="1 2" key="1">
    <citation type="submission" date="2022-12" db="EMBL/GenBank/DDBJ databases">
        <authorList>
            <person name="Muema E."/>
        </authorList>
    </citation>
    <scope>NUCLEOTIDE SEQUENCE [LARGE SCALE GENOMIC DNA]</scope>
    <source>
        <strain evidence="2">1326</strain>
    </source>
</reference>
<keyword evidence="2" id="KW-1185">Reference proteome</keyword>
<keyword evidence="1" id="KW-0449">Lipoprotein</keyword>
<organism evidence="1 2">
    <name type="scientific">Mesorhizobium salmacidum</name>
    <dbReference type="NCBI Taxonomy" id="3015171"/>
    <lineage>
        <taxon>Bacteria</taxon>
        <taxon>Pseudomonadati</taxon>
        <taxon>Pseudomonadota</taxon>
        <taxon>Alphaproteobacteria</taxon>
        <taxon>Hyphomicrobiales</taxon>
        <taxon>Phyllobacteriaceae</taxon>
        <taxon>Mesorhizobium</taxon>
    </lineage>
</organism>
<accession>A0ABU8L196</accession>
<gene>
    <name evidence="1" type="ORF">O7A60_22165</name>
</gene>
<dbReference type="InterPro" id="IPR039366">
    <property type="entry name" value="Pilotin"/>
</dbReference>
<dbReference type="Pfam" id="PF09619">
    <property type="entry name" value="YscW"/>
    <property type="match status" value="1"/>
</dbReference>
<sequence>MLDRIAEFFVFGLVPLVVGILAVPELSLAAEKAVRGEVIYRERIALPPSAVLSVELADISSIR</sequence>
<protein>
    <submittedName>
        <fullName evidence="1">YbaY family lipoprotein</fullName>
    </submittedName>
</protein>
<dbReference type="EMBL" id="JAPYKS010000017">
    <property type="protein sequence ID" value="MEI9411452.1"/>
    <property type="molecule type" value="Genomic_DNA"/>
</dbReference>
<evidence type="ECO:0000313" key="1">
    <source>
        <dbReference type="EMBL" id="MEI9411452.1"/>
    </source>
</evidence>
<evidence type="ECO:0000313" key="2">
    <source>
        <dbReference type="Proteomes" id="UP001387293"/>
    </source>
</evidence>
<name>A0ABU8L196_9HYPH</name>
<comment type="caution">
    <text evidence="1">The sequence shown here is derived from an EMBL/GenBank/DDBJ whole genome shotgun (WGS) entry which is preliminary data.</text>
</comment>